<dbReference type="GO" id="GO:0005737">
    <property type="term" value="C:cytoplasm"/>
    <property type="evidence" value="ECO:0007669"/>
    <property type="project" value="TreeGrafter"/>
</dbReference>
<accession>A0AAD9L810</accession>
<dbReference type="PANTHER" id="PTHR43096">
    <property type="entry name" value="DNAJ HOMOLOG 1, MITOCHONDRIAL-RELATED"/>
    <property type="match status" value="1"/>
</dbReference>
<dbReference type="PRINTS" id="PR00625">
    <property type="entry name" value="JDOMAIN"/>
</dbReference>
<dbReference type="InterPro" id="IPR001623">
    <property type="entry name" value="DnaJ_domain"/>
</dbReference>
<sequence length="328" mass="36053">MPLCRAPSRRLAALSTARSSGLRSAHAAAANREDEDPASSRFASSQHEKGGTAGEGIPRTPGASDPSSSSDRKGKGRARDPSTENYRFPVKGRDGGPPGPFDILGLDRNASQAEIKSQYYRLALLLHPDSSHPSSSQSNFATLNRAYTLLSNSSSRQSYLHYGQGWTPDGGTRYDPIDPMLQEVLRRKRDGAGRRGRSEAGRGAWGAYGMDGKWYDFPEAGVGAEPKYMSHPRFASVLFVVGGILAWIQYHRLEMGRDRLREATDAAHLDASHALAQAREEAKLHGHARREGIKRRINETRVLREIERQEREANALRQQAPAEQTSAP</sequence>
<dbReference type="PANTHER" id="PTHR43096:SF52">
    <property type="entry name" value="DNAJ HOMOLOG 1, MITOCHONDRIAL-RELATED"/>
    <property type="match status" value="1"/>
</dbReference>
<proteinExistence type="predicted"/>
<protein>
    <recommendedName>
        <fullName evidence="4">J domain-containing protein</fullName>
    </recommendedName>
</protein>
<evidence type="ECO:0000313" key="6">
    <source>
        <dbReference type="Proteomes" id="UP001182556"/>
    </source>
</evidence>
<evidence type="ECO:0000256" key="1">
    <source>
        <dbReference type="ARBA" id="ARBA00023186"/>
    </source>
</evidence>
<dbReference type="CDD" id="cd06257">
    <property type="entry name" value="DnaJ"/>
    <property type="match status" value="1"/>
</dbReference>
<feature type="region of interest" description="Disordered" evidence="3">
    <location>
        <begin position="1"/>
        <end position="104"/>
    </location>
</feature>
<dbReference type="Gene3D" id="1.10.287.110">
    <property type="entry name" value="DnaJ domain"/>
    <property type="match status" value="1"/>
</dbReference>
<dbReference type="Pfam" id="PF00226">
    <property type="entry name" value="DnaJ"/>
    <property type="match status" value="1"/>
</dbReference>
<dbReference type="PROSITE" id="PS50076">
    <property type="entry name" value="DNAJ_2"/>
    <property type="match status" value="1"/>
</dbReference>
<keyword evidence="1" id="KW-0143">Chaperone</keyword>
<feature type="coiled-coil region" evidence="2">
    <location>
        <begin position="299"/>
        <end position="326"/>
    </location>
</feature>
<name>A0AAD9L810_PAPLA</name>
<evidence type="ECO:0000256" key="2">
    <source>
        <dbReference type="SAM" id="Coils"/>
    </source>
</evidence>
<dbReference type="InterPro" id="IPR036869">
    <property type="entry name" value="J_dom_sf"/>
</dbReference>
<dbReference type="SUPFAM" id="SSF46565">
    <property type="entry name" value="Chaperone J-domain"/>
    <property type="match status" value="1"/>
</dbReference>
<dbReference type="EMBL" id="JAODAN010000002">
    <property type="protein sequence ID" value="KAK1926453.1"/>
    <property type="molecule type" value="Genomic_DNA"/>
</dbReference>
<keyword evidence="6" id="KW-1185">Reference proteome</keyword>
<evidence type="ECO:0000259" key="4">
    <source>
        <dbReference type="PROSITE" id="PS50076"/>
    </source>
</evidence>
<evidence type="ECO:0000313" key="5">
    <source>
        <dbReference type="EMBL" id="KAK1926453.1"/>
    </source>
</evidence>
<dbReference type="Proteomes" id="UP001182556">
    <property type="component" value="Unassembled WGS sequence"/>
</dbReference>
<dbReference type="SMART" id="SM00271">
    <property type="entry name" value="DnaJ"/>
    <property type="match status" value="1"/>
</dbReference>
<evidence type="ECO:0000256" key="3">
    <source>
        <dbReference type="SAM" id="MobiDB-lite"/>
    </source>
</evidence>
<feature type="domain" description="J" evidence="4">
    <location>
        <begin position="99"/>
        <end position="163"/>
    </location>
</feature>
<organism evidence="5 6">
    <name type="scientific">Papiliotrema laurentii</name>
    <name type="common">Cryptococcus laurentii</name>
    <dbReference type="NCBI Taxonomy" id="5418"/>
    <lineage>
        <taxon>Eukaryota</taxon>
        <taxon>Fungi</taxon>
        <taxon>Dikarya</taxon>
        <taxon>Basidiomycota</taxon>
        <taxon>Agaricomycotina</taxon>
        <taxon>Tremellomycetes</taxon>
        <taxon>Tremellales</taxon>
        <taxon>Rhynchogastremaceae</taxon>
        <taxon>Papiliotrema</taxon>
    </lineage>
</organism>
<feature type="compositionally biased region" description="Basic and acidic residues" evidence="3">
    <location>
        <begin position="70"/>
        <end position="82"/>
    </location>
</feature>
<gene>
    <name evidence="5" type="ORF">DB88DRAFT_481884</name>
</gene>
<dbReference type="GO" id="GO:0042026">
    <property type="term" value="P:protein refolding"/>
    <property type="evidence" value="ECO:0007669"/>
    <property type="project" value="TreeGrafter"/>
</dbReference>
<dbReference type="GO" id="GO:0051082">
    <property type="term" value="F:unfolded protein binding"/>
    <property type="evidence" value="ECO:0007669"/>
    <property type="project" value="TreeGrafter"/>
</dbReference>
<dbReference type="AlphaFoldDB" id="A0AAD9L810"/>
<keyword evidence="2" id="KW-0175">Coiled coil</keyword>
<reference evidence="5" key="1">
    <citation type="submission" date="2023-02" db="EMBL/GenBank/DDBJ databases">
        <title>Identification and recombinant expression of a fungal hydrolase from Papiliotrema laurentii that hydrolyzes apple cutin and clears colloidal polyester polyurethane.</title>
        <authorList>
            <consortium name="DOE Joint Genome Institute"/>
            <person name="Roman V.A."/>
            <person name="Bojanowski C."/>
            <person name="Crable B.R."/>
            <person name="Wagner D.N."/>
            <person name="Hung C.S."/>
            <person name="Nadeau L.J."/>
            <person name="Schratz L."/>
            <person name="Haridas S."/>
            <person name="Pangilinan J."/>
            <person name="Lipzen A."/>
            <person name="Na H."/>
            <person name="Yan M."/>
            <person name="Ng V."/>
            <person name="Grigoriev I.V."/>
            <person name="Spatafora J.W."/>
            <person name="Barlow D."/>
            <person name="Biffinger J."/>
            <person name="Kelley-Loughnane N."/>
            <person name="Varaljay V.A."/>
            <person name="Crookes-Goodson W.J."/>
        </authorList>
    </citation>
    <scope>NUCLEOTIDE SEQUENCE</scope>
    <source>
        <strain evidence="5">5307AH</strain>
    </source>
</reference>
<comment type="caution">
    <text evidence="5">The sequence shown here is derived from an EMBL/GenBank/DDBJ whole genome shotgun (WGS) entry which is preliminary data.</text>
</comment>